<keyword evidence="4 6" id="KW-0479">Metal-binding</keyword>
<comment type="similarity">
    <text evidence="2">Belongs to the [NiFe]/[NiFeSe] hydrogenase large subunit family.</text>
</comment>
<evidence type="ECO:0000256" key="6">
    <source>
        <dbReference type="PIRSR" id="PIRSR601501-1"/>
    </source>
</evidence>
<feature type="binding site" evidence="6">
    <location>
        <position position="404"/>
    </location>
    <ligand>
        <name>Mg(2+)</name>
        <dbReference type="ChEBI" id="CHEBI:18420"/>
    </ligand>
</feature>
<feature type="binding site" evidence="6">
    <location>
        <position position="73"/>
    </location>
    <ligand>
        <name>Ni(2+)</name>
        <dbReference type="ChEBI" id="CHEBI:49786"/>
    </ligand>
</feature>
<dbReference type="PANTHER" id="PTHR43600">
    <property type="entry name" value="COENZYME F420 HYDROGENASE, SUBUNIT ALPHA"/>
    <property type="match status" value="1"/>
</dbReference>
<dbReference type="PROSITE" id="PS00508">
    <property type="entry name" value="NI_HGENASE_L_2"/>
    <property type="match status" value="1"/>
</dbReference>
<feature type="binding site" evidence="6">
    <location>
        <position position="453"/>
    </location>
    <ligand>
        <name>Fe cation</name>
        <dbReference type="ChEBI" id="CHEBI:24875"/>
    </ligand>
</feature>
<gene>
    <name evidence="7" type="ORF">SAMN02745119_02375</name>
</gene>
<dbReference type="PANTHER" id="PTHR43600:SF2">
    <property type="entry name" value="F420-NON-REDUCING HYDROGENASE VHU SUBUNIT A"/>
    <property type="match status" value="1"/>
</dbReference>
<dbReference type="GO" id="GO:0008901">
    <property type="term" value="F:ferredoxin hydrogenase activity"/>
    <property type="evidence" value="ECO:0007669"/>
    <property type="project" value="InterPro"/>
</dbReference>
<feature type="binding site" evidence="6">
    <location>
        <position position="70"/>
    </location>
    <ligand>
        <name>Ni(2+)</name>
        <dbReference type="ChEBI" id="CHEBI:49786"/>
    </ligand>
</feature>
<dbReference type="SUPFAM" id="SSF56762">
    <property type="entry name" value="HydB/Nqo4-like"/>
    <property type="match status" value="1"/>
</dbReference>
<evidence type="ECO:0000256" key="3">
    <source>
        <dbReference type="ARBA" id="ARBA00022596"/>
    </source>
</evidence>
<comment type="cofactor">
    <cofactor evidence="6">
        <name>Fe cation</name>
        <dbReference type="ChEBI" id="CHEBI:24875"/>
    </cofactor>
</comment>
<evidence type="ECO:0000256" key="5">
    <source>
        <dbReference type="ARBA" id="ARBA00023002"/>
    </source>
</evidence>
<dbReference type="OrthoDB" id="9761717at2"/>
<feature type="binding site" evidence="6">
    <location>
        <position position="456"/>
    </location>
    <ligand>
        <name>Mg(2+)</name>
        <dbReference type="ChEBI" id="CHEBI:18420"/>
    </ligand>
</feature>
<evidence type="ECO:0000313" key="7">
    <source>
        <dbReference type="EMBL" id="SKA02357.1"/>
    </source>
</evidence>
<evidence type="ECO:0000256" key="1">
    <source>
        <dbReference type="ARBA" id="ARBA00001967"/>
    </source>
</evidence>
<dbReference type="AlphaFoldDB" id="A0A1T4QFI7"/>
<protein>
    <submittedName>
        <fullName evidence="7">F420-non-reducing hydrogenase large subunit</fullName>
    </submittedName>
</protein>
<dbReference type="EMBL" id="FUWR01000013">
    <property type="protein sequence ID" value="SKA02357.1"/>
    <property type="molecule type" value="Genomic_DNA"/>
</dbReference>
<keyword evidence="6" id="KW-0408">Iron</keyword>
<dbReference type="InterPro" id="IPR029014">
    <property type="entry name" value="NiFe-Hase_large"/>
</dbReference>
<dbReference type="InterPro" id="IPR001501">
    <property type="entry name" value="Ni-dep_hyd_lsu"/>
</dbReference>
<keyword evidence="5" id="KW-0560">Oxidoreductase</keyword>
<dbReference type="GO" id="GO:0016151">
    <property type="term" value="F:nickel cation binding"/>
    <property type="evidence" value="ECO:0007669"/>
    <property type="project" value="InterPro"/>
</dbReference>
<feature type="binding site" evidence="6">
    <location>
        <position position="450"/>
    </location>
    <ligand>
        <name>Ni(2+)</name>
        <dbReference type="ChEBI" id="CHEBI:49786"/>
    </ligand>
</feature>
<dbReference type="Proteomes" id="UP000190102">
    <property type="component" value="Unassembled WGS sequence"/>
</dbReference>
<evidence type="ECO:0000313" key="8">
    <source>
        <dbReference type="Proteomes" id="UP000190102"/>
    </source>
</evidence>
<reference evidence="8" key="1">
    <citation type="submission" date="2017-02" db="EMBL/GenBank/DDBJ databases">
        <authorList>
            <person name="Varghese N."/>
            <person name="Submissions S."/>
        </authorList>
    </citation>
    <scope>NUCLEOTIDE SEQUENCE [LARGE SCALE GENOMIC DNA]</scope>
    <source>
        <strain evidence="8">ATCC BAA-34</strain>
    </source>
</reference>
<proteinExistence type="inferred from homology"/>
<feature type="binding site" evidence="6">
    <location>
        <position position="51"/>
    </location>
    <ligand>
        <name>Mg(2+)</name>
        <dbReference type="ChEBI" id="CHEBI:18420"/>
    </ligand>
</feature>
<dbReference type="Pfam" id="PF00374">
    <property type="entry name" value="NiFeSe_Hases"/>
    <property type="match status" value="2"/>
</dbReference>
<dbReference type="RefSeq" id="WP_078790640.1">
    <property type="nucleotide sequence ID" value="NZ_FUWR01000013.1"/>
</dbReference>
<feature type="binding site" evidence="6">
    <location>
        <position position="73"/>
    </location>
    <ligand>
        <name>Fe cation</name>
        <dbReference type="ChEBI" id="CHEBI:24875"/>
    </ligand>
</feature>
<evidence type="ECO:0000256" key="2">
    <source>
        <dbReference type="ARBA" id="ARBA00009292"/>
    </source>
</evidence>
<sequence>MSAQTETPNSRTIRIDPVTRIEGHAKVFVNLAEDGSLDNAGLVVNELRGFEKILVGMEANRMPHITARICGVCPTAHHIAASNALDHACGVVAPPAAMLLRELMYMGHIIHSHALSLFVLQGPDLVLGLDADPAIRNVVGIVQANPEVAKKALRIRTVGQRLNEIVGGRGTHPVTSVAGGITFVLDSEKRAMLQSLVDEGKQLAKDLAPVVKQLVVTMLEKHPAMLTDWVAPSWNVGTVLDNRVSLIQGNIRAVDENGITQVEFPVQDYDKYMVESVVDFSYMKRVSFKKDGLLHDYRVGPLARINAMQQFSTEWANREMEEMLKLGGYPCHITLFQAYAKLVEMIWAIERADDILRDPAVNGETRVPVKFQGGRAVGHSEAPRGTLIHDYEIDEDGIVRAANLIVATQQNYAIINRSIEHAATSHVIGKSDDQALLNAIEFSIRCYDPCLSCATHAVGAMPMEISINRGGQTVKTIRR</sequence>
<keyword evidence="3 6" id="KW-0533">Nickel</keyword>
<dbReference type="Gene3D" id="1.10.645.10">
    <property type="entry name" value="Cytochrome-c3 Hydrogenase, chain B"/>
    <property type="match status" value="1"/>
</dbReference>
<keyword evidence="6" id="KW-0460">Magnesium</keyword>
<keyword evidence="8" id="KW-1185">Reference proteome</keyword>
<dbReference type="STRING" id="115783.SAMN02745119_02375"/>
<organism evidence="7 8">
    <name type="scientific">Trichlorobacter thiogenes</name>
    <dbReference type="NCBI Taxonomy" id="115783"/>
    <lineage>
        <taxon>Bacteria</taxon>
        <taxon>Pseudomonadati</taxon>
        <taxon>Thermodesulfobacteriota</taxon>
        <taxon>Desulfuromonadia</taxon>
        <taxon>Geobacterales</taxon>
        <taxon>Geobacteraceae</taxon>
        <taxon>Trichlorobacter</taxon>
    </lineage>
</organism>
<dbReference type="InterPro" id="IPR018194">
    <property type="entry name" value="Ni-dep_hyd_lsu_Ni_BS"/>
</dbReference>
<name>A0A1T4QFI7_9BACT</name>
<accession>A0A1T4QFI7</accession>
<comment type="cofactor">
    <cofactor evidence="1 6">
        <name>Ni(2+)</name>
        <dbReference type="ChEBI" id="CHEBI:49786"/>
    </cofactor>
</comment>
<evidence type="ECO:0000256" key="4">
    <source>
        <dbReference type="ARBA" id="ARBA00022723"/>
    </source>
</evidence>